<protein>
    <submittedName>
        <fullName evidence="1">Major facilitator superfamily mfs-1</fullName>
    </submittedName>
</protein>
<dbReference type="Proteomes" id="UP000265631">
    <property type="component" value="Unassembled WGS sequence"/>
</dbReference>
<dbReference type="STRING" id="2594813.A0A395MBT0"/>
<accession>A0A395MBT0</accession>
<reference evidence="1 2" key="1">
    <citation type="journal article" date="2018" name="PLoS Pathog.">
        <title>Evolution of structural diversity of trichothecenes, a family of toxins produced by plant pathogenic and entomopathogenic fungi.</title>
        <authorList>
            <person name="Proctor R.H."/>
            <person name="McCormick S.P."/>
            <person name="Kim H.S."/>
            <person name="Cardoza R.E."/>
            <person name="Stanley A.M."/>
            <person name="Lindo L."/>
            <person name="Kelly A."/>
            <person name="Brown D.W."/>
            <person name="Lee T."/>
            <person name="Vaughan M.M."/>
            <person name="Alexander N.J."/>
            <person name="Busman M."/>
            <person name="Gutierrez S."/>
        </authorList>
    </citation>
    <scope>NUCLEOTIDE SEQUENCE [LARGE SCALE GENOMIC DNA]</scope>
    <source>
        <strain evidence="1 2">NRRL 13405</strain>
    </source>
</reference>
<sequence>MVKEYFLAPNFTTAPPPEGPIKLGSVIRNINEFEPLNEQDQPIPATQLSPLDVKDSLGISLDDLHSAHLSLTARALEVLGLGTGASIERTKGTNCIISCEHLETQTFNPTSSFIRESMGDPGVQYYMKSSWFRYPVYMVTGLKVARGASSTSSSTSVVAVEHDTSLLPAGTPASVGMSAGYARNINHTEKWDASTDFIVAFKVKKVWLDRKDEANYKGFNKRAVMRDGKSSEGEVTITVWSDDHLTPEEVHEMLEMRDVTVEGGQKDL</sequence>
<proteinExistence type="predicted"/>
<gene>
    <name evidence="1" type="ORF">FIE12Z_10410</name>
</gene>
<evidence type="ECO:0000313" key="1">
    <source>
        <dbReference type="EMBL" id="RFN45345.1"/>
    </source>
</evidence>
<evidence type="ECO:0000313" key="2">
    <source>
        <dbReference type="Proteomes" id="UP000265631"/>
    </source>
</evidence>
<dbReference type="AlphaFoldDB" id="A0A395MBT0"/>
<dbReference type="EMBL" id="PXXK01000356">
    <property type="protein sequence ID" value="RFN45345.1"/>
    <property type="molecule type" value="Genomic_DNA"/>
</dbReference>
<organism evidence="1 2">
    <name type="scientific">Fusarium flagelliforme</name>
    <dbReference type="NCBI Taxonomy" id="2675880"/>
    <lineage>
        <taxon>Eukaryota</taxon>
        <taxon>Fungi</taxon>
        <taxon>Dikarya</taxon>
        <taxon>Ascomycota</taxon>
        <taxon>Pezizomycotina</taxon>
        <taxon>Sordariomycetes</taxon>
        <taxon>Hypocreomycetidae</taxon>
        <taxon>Hypocreales</taxon>
        <taxon>Nectriaceae</taxon>
        <taxon>Fusarium</taxon>
        <taxon>Fusarium incarnatum-equiseti species complex</taxon>
    </lineage>
</organism>
<keyword evidence="2" id="KW-1185">Reference proteome</keyword>
<comment type="caution">
    <text evidence="1">The sequence shown here is derived from an EMBL/GenBank/DDBJ whole genome shotgun (WGS) entry which is preliminary data.</text>
</comment>
<name>A0A395MBT0_9HYPO</name>